<evidence type="ECO:0000256" key="1">
    <source>
        <dbReference type="ARBA" id="ARBA00023277"/>
    </source>
</evidence>
<dbReference type="GO" id="GO:0003723">
    <property type="term" value="F:RNA binding"/>
    <property type="evidence" value="ECO:0007669"/>
    <property type="project" value="InterPro"/>
</dbReference>
<dbReference type="InterPro" id="IPR008811">
    <property type="entry name" value="Glycosyl_hydrolases_36"/>
</dbReference>
<evidence type="ECO:0000313" key="3">
    <source>
        <dbReference type="EMBL" id="KAH9290057.1"/>
    </source>
</evidence>
<accession>A0AA38BWH6</accession>
<dbReference type="PANTHER" id="PTHR47926:SF452">
    <property type="entry name" value="PENTATRICOPEPTIDE REPEAT-CONTAINING PROTEIN"/>
    <property type="match status" value="1"/>
</dbReference>
<keyword evidence="1" id="KW-0119">Carbohydrate metabolism</keyword>
<protein>
    <recommendedName>
        <fullName evidence="5">Galactinol--sucrose galactosyltransferase</fullName>
    </recommendedName>
</protein>
<dbReference type="GO" id="GO:0009451">
    <property type="term" value="P:RNA modification"/>
    <property type="evidence" value="ECO:0007669"/>
    <property type="project" value="InterPro"/>
</dbReference>
<gene>
    <name evidence="3" type="ORF">KI387_034174</name>
</gene>
<proteinExistence type="predicted"/>
<reference evidence="3 4" key="1">
    <citation type="journal article" date="2021" name="Nat. Plants">
        <title>The Taxus genome provides insights into paclitaxel biosynthesis.</title>
        <authorList>
            <person name="Xiong X."/>
            <person name="Gou J."/>
            <person name="Liao Q."/>
            <person name="Li Y."/>
            <person name="Zhou Q."/>
            <person name="Bi G."/>
            <person name="Li C."/>
            <person name="Du R."/>
            <person name="Wang X."/>
            <person name="Sun T."/>
            <person name="Guo L."/>
            <person name="Liang H."/>
            <person name="Lu P."/>
            <person name="Wu Y."/>
            <person name="Zhang Z."/>
            <person name="Ro D.K."/>
            <person name="Shang Y."/>
            <person name="Huang S."/>
            <person name="Yan J."/>
        </authorList>
    </citation>
    <scope>NUCLEOTIDE SEQUENCE [LARGE SCALE GENOMIC DNA]</scope>
    <source>
        <strain evidence="3">Ta-2019</strain>
    </source>
</reference>
<organism evidence="3 4">
    <name type="scientific">Taxus chinensis</name>
    <name type="common">Chinese yew</name>
    <name type="synonym">Taxus wallichiana var. chinensis</name>
    <dbReference type="NCBI Taxonomy" id="29808"/>
    <lineage>
        <taxon>Eukaryota</taxon>
        <taxon>Viridiplantae</taxon>
        <taxon>Streptophyta</taxon>
        <taxon>Embryophyta</taxon>
        <taxon>Tracheophyta</taxon>
        <taxon>Spermatophyta</taxon>
        <taxon>Pinopsida</taxon>
        <taxon>Pinidae</taxon>
        <taxon>Conifers II</taxon>
        <taxon>Cupressales</taxon>
        <taxon>Taxaceae</taxon>
        <taxon>Taxus</taxon>
    </lineage>
</organism>
<dbReference type="InterPro" id="IPR046960">
    <property type="entry name" value="PPR_At4g14850-like_plant"/>
</dbReference>
<dbReference type="PROSITE" id="PS51375">
    <property type="entry name" value="PPR"/>
    <property type="match status" value="1"/>
</dbReference>
<comment type="caution">
    <text evidence="3">The sequence shown here is derived from an EMBL/GenBank/DDBJ whole genome shotgun (WGS) entry which is preliminary data.</text>
</comment>
<dbReference type="PANTHER" id="PTHR47926">
    <property type="entry name" value="PENTATRICOPEPTIDE REPEAT-CONTAINING PROTEIN"/>
    <property type="match status" value="1"/>
</dbReference>
<feature type="repeat" description="PPR" evidence="2">
    <location>
        <begin position="5"/>
        <end position="35"/>
    </location>
</feature>
<keyword evidence="4" id="KW-1185">Reference proteome</keyword>
<name>A0AA38BWH6_TAXCH</name>
<evidence type="ECO:0000256" key="2">
    <source>
        <dbReference type="PROSITE-ProRule" id="PRU00708"/>
    </source>
</evidence>
<dbReference type="Proteomes" id="UP000824469">
    <property type="component" value="Unassembled WGS sequence"/>
</dbReference>
<dbReference type="Pfam" id="PF01535">
    <property type="entry name" value="PPR"/>
    <property type="match status" value="1"/>
</dbReference>
<dbReference type="Pfam" id="PF05691">
    <property type="entry name" value="Raffinose_syn"/>
    <property type="match status" value="1"/>
</dbReference>
<evidence type="ECO:0008006" key="5">
    <source>
        <dbReference type="Google" id="ProtNLM"/>
    </source>
</evidence>
<dbReference type="NCBIfam" id="TIGR00756">
    <property type="entry name" value="PPR"/>
    <property type="match status" value="1"/>
</dbReference>
<evidence type="ECO:0000313" key="4">
    <source>
        <dbReference type="Proteomes" id="UP000824469"/>
    </source>
</evidence>
<dbReference type="AlphaFoldDB" id="A0AA38BWH6"/>
<sequence length="164" mass="18405">MSQQNLGLWHVMIGACVRRGKAEEALKLFRLMRTKMKILADQVFLNLSNIASAMLLWIGLDEFYTDVTAEGVDEGLKSLSQGGTPHFLIIDDGWQQIDSEVEDAKVTEQEGVQFASRLTGIKHGRKLHGHIIRNGFELDVVLHGVLIDMYWKGGSDLEACEMFD</sequence>
<dbReference type="EMBL" id="JAHRHJ020003813">
    <property type="protein sequence ID" value="KAH9290057.1"/>
    <property type="molecule type" value="Genomic_DNA"/>
</dbReference>
<dbReference type="InterPro" id="IPR002885">
    <property type="entry name" value="PPR_rpt"/>
</dbReference>